<feature type="transmembrane region" description="Helical" evidence="10">
    <location>
        <begin position="12"/>
        <end position="32"/>
    </location>
</feature>
<dbReference type="Pfam" id="PF07787">
    <property type="entry name" value="TMEM43"/>
    <property type="match status" value="1"/>
</dbReference>
<accession>A0A1W4XEZ9</accession>
<protein>
    <submittedName>
        <fullName evidence="12 13">Transmembrane protein 43 homolog isoform X1</fullName>
    </submittedName>
</protein>
<dbReference type="OrthoDB" id="410725at2759"/>
<reference evidence="12 13" key="1">
    <citation type="submission" date="2025-04" db="UniProtKB">
        <authorList>
            <consortium name="RefSeq"/>
        </authorList>
    </citation>
    <scope>IDENTIFICATION</scope>
    <source>
        <tissue evidence="12 13">Entire body</tissue>
    </source>
</reference>
<dbReference type="STRING" id="224129.A0A1W4XEZ9"/>
<keyword evidence="5 10" id="KW-0812">Transmembrane</keyword>
<evidence type="ECO:0000256" key="6">
    <source>
        <dbReference type="ARBA" id="ARBA00022824"/>
    </source>
</evidence>
<dbReference type="GO" id="GO:0071763">
    <property type="term" value="P:nuclear membrane organization"/>
    <property type="evidence" value="ECO:0007669"/>
    <property type="project" value="TreeGrafter"/>
</dbReference>
<comment type="similarity">
    <text evidence="4">Belongs to the TMEM43 family.</text>
</comment>
<evidence type="ECO:0000256" key="9">
    <source>
        <dbReference type="ARBA" id="ARBA00023242"/>
    </source>
</evidence>
<dbReference type="GeneID" id="108741151"/>
<evidence type="ECO:0000313" key="13">
    <source>
        <dbReference type="RefSeq" id="XP_018331337.1"/>
    </source>
</evidence>
<proteinExistence type="inferred from homology"/>
<dbReference type="PANTHER" id="PTHR13416:SF2">
    <property type="entry name" value="TRANSMEMBRANE PROTEIN 43"/>
    <property type="match status" value="1"/>
</dbReference>
<evidence type="ECO:0000256" key="5">
    <source>
        <dbReference type="ARBA" id="ARBA00022692"/>
    </source>
</evidence>
<dbReference type="KEGG" id="apln:108741151"/>
<organism evidence="11 13">
    <name type="scientific">Agrilus planipennis</name>
    <name type="common">Emerald ash borer</name>
    <name type="synonym">Agrilus marcopoli</name>
    <dbReference type="NCBI Taxonomy" id="224129"/>
    <lineage>
        <taxon>Eukaryota</taxon>
        <taxon>Metazoa</taxon>
        <taxon>Ecdysozoa</taxon>
        <taxon>Arthropoda</taxon>
        <taxon>Hexapoda</taxon>
        <taxon>Insecta</taxon>
        <taxon>Pterygota</taxon>
        <taxon>Neoptera</taxon>
        <taxon>Endopterygota</taxon>
        <taxon>Coleoptera</taxon>
        <taxon>Polyphaga</taxon>
        <taxon>Elateriformia</taxon>
        <taxon>Buprestoidea</taxon>
        <taxon>Buprestidae</taxon>
        <taxon>Agrilinae</taxon>
        <taxon>Agrilus</taxon>
    </lineage>
</organism>
<dbReference type="RefSeq" id="XP_018331336.1">
    <property type="nucleotide sequence ID" value="XM_018475834.1"/>
</dbReference>
<evidence type="ECO:0000256" key="1">
    <source>
        <dbReference type="ARBA" id="ARBA00004127"/>
    </source>
</evidence>
<keyword evidence="6" id="KW-0256">Endoplasmic reticulum</keyword>
<dbReference type="RefSeq" id="XP_018331337.1">
    <property type="nucleotide sequence ID" value="XM_018475835.2"/>
</dbReference>
<feature type="transmembrane region" description="Helical" evidence="10">
    <location>
        <begin position="287"/>
        <end position="307"/>
    </location>
</feature>
<dbReference type="GO" id="GO:0005637">
    <property type="term" value="C:nuclear inner membrane"/>
    <property type="evidence" value="ECO:0007669"/>
    <property type="project" value="TreeGrafter"/>
</dbReference>
<evidence type="ECO:0000256" key="4">
    <source>
        <dbReference type="ARBA" id="ARBA00006627"/>
    </source>
</evidence>
<dbReference type="CTD" id="79188"/>
<name>A0A1W4XEZ9_AGRPL</name>
<evidence type="ECO:0000256" key="7">
    <source>
        <dbReference type="ARBA" id="ARBA00022989"/>
    </source>
</evidence>
<dbReference type="Proteomes" id="UP000192223">
    <property type="component" value="Unplaced"/>
</dbReference>
<keyword evidence="11" id="KW-1185">Reference proteome</keyword>
<dbReference type="GO" id="GO:0006629">
    <property type="term" value="P:lipid metabolic process"/>
    <property type="evidence" value="ECO:0007669"/>
    <property type="project" value="TreeGrafter"/>
</dbReference>
<comment type="subcellular location">
    <subcellularLocation>
        <location evidence="1">Endomembrane system</location>
        <topology evidence="1">Multi-pass membrane protein</topology>
    </subcellularLocation>
    <subcellularLocation>
        <location evidence="3">Endoplasmic reticulum membrane</location>
    </subcellularLocation>
    <subcellularLocation>
        <location evidence="2">Nucleus envelope</location>
    </subcellularLocation>
</comment>
<feature type="transmembrane region" description="Helical" evidence="10">
    <location>
        <begin position="328"/>
        <end position="348"/>
    </location>
</feature>
<sequence>MNVSVVEEFKRSWVTSTIGIILFFCGLWLLTWNEGRAVNHANSLDEAFNNVITINAFDKIQPEFEGRLVHINGPISTSEPLTEPDYGISIQAVKLKRRVQMYQWIEERTPSDYSNIDTVGHFEKTEDSHYYYVTEWRDKLVDSSNFYFRHGHENPLAMPLNSFIHIAPVAKVGNLILSNELKQKFVNYEEVTGDERPERSDIKLHMGIYYHCDDVWNPEVGDIRVQFYYAGLIGEEVSIIGMQKDGVIVPYLTSKGHQILLLRHGILTVSQMFTEEHKDARIETWKLRGAGVAVLYASSICLTRLIRLLMLRSTILRSMALSESGSKCSFAVSLSVSLLIMSTAWIVYRPWLGAALLMAAFSPFIYSTLVLVKMVLILFCAVFLL</sequence>
<evidence type="ECO:0000256" key="10">
    <source>
        <dbReference type="SAM" id="Phobius"/>
    </source>
</evidence>
<evidence type="ECO:0000313" key="11">
    <source>
        <dbReference type="Proteomes" id="UP000192223"/>
    </source>
</evidence>
<gene>
    <name evidence="12 13" type="primary">LOC108741151</name>
</gene>
<dbReference type="GO" id="GO:0005789">
    <property type="term" value="C:endoplasmic reticulum membrane"/>
    <property type="evidence" value="ECO:0007669"/>
    <property type="project" value="UniProtKB-SubCell"/>
</dbReference>
<evidence type="ECO:0000256" key="8">
    <source>
        <dbReference type="ARBA" id="ARBA00023136"/>
    </source>
</evidence>
<keyword evidence="9" id="KW-0539">Nucleus</keyword>
<evidence type="ECO:0000256" key="2">
    <source>
        <dbReference type="ARBA" id="ARBA00004259"/>
    </source>
</evidence>
<dbReference type="InterPro" id="IPR012430">
    <property type="entry name" value="TMEM43_fam"/>
</dbReference>
<keyword evidence="8 10" id="KW-0472">Membrane</keyword>
<feature type="transmembrane region" description="Helical" evidence="10">
    <location>
        <begin position="354"/>
        <end position="384"/>
    </location>
</feature>
<evidence type="ECO:0000256" key="3">
    <source>
        <dbReference type="ARBA" id="ARBA00004586"/>
    </source>
</evidence>
<evidence type="ECO:0000313" key="12">
    <source>
        <dbReference type="RefSeq" id="XP_018331336.1"/>
    </source>
</evidence>
<dbReference type="AlphaFoldDB" id="A0A1W4XEZ9"/>
<dbReference type="PANTHER" id="PTHR13416">
    <property type="match status" value="1"/>
</dbReference>
<keyword evidence="7 10" id="KW-1133">Transmembrane helix</keyword>